<dbReference type="EMBL" id="JACEIK010003002">
    <property type="protein sequence ID" value="MCD9639867.1"/>
    <property type="molecule type" value="Genomic_DNA"/>
</dbReference>
<sequence>MEFLEGGELRGFLEGGEITGSLFGGGELHGVSWEGGGEIAGVSSKVVGCPVGGGEPQDFFGGELPREGGEIRKSPKKSELFIRIFDLRMNIKSRCIVKEVSSQGESWSKKQDKTKEEKTKM</sequence>
<feature type="region of interest" description="Disordered" evidence="1">
    <location>
        <begin position="99"/>
        <end position="121"/>
    </location>
</feature>
<organism evidence="2 3">
    <name type="scientific">Datura stramonium</name>
    <name type="common">Jimsonweed</name>
    <name type="synonym">Common thornapple</name>
    <dbReference type="NCBI Taxonomy" id="4076"/>
    <lineage>
        <taxon>Eukaryota</taxon>
        <taxon>Viridiplantae</taxon>
        <taxon>Streptophyta</taxon>
        <taxon>Embryophyta</taxon>
        <taxon>Tracheophyta</taxon>
        <taxon>Spermatophyta</taxon>
        <taxon>Magnoliopsida</taxon>
        <taxon>eudicotyledons</taxon>
        <taxon>Gunneridae</taxon>
        <taxon>Pentapetalae</taxon>
        <taxon>asterids</taxon>
        <taxon>lamiids</taxon>
        <taxon>Solanales</taxon>
        <taxon>Solanaceae</taxon>
        <taxon>Solanoideae</taxon>
        <taxon>Datureae</taxon>
        <taxon>Datura</taxon>
    </lineage>
</organism>
<name>A0ABS8V0H5_DATST</name>
<evidence type="ECO:0000256" key="1">
    <source>
        <dbReference type="SAM" id="MobiDB-lite"/>
    </source>
</evidence>
<proteinExistence type="predicted"/>
<gene>
    <name evidence="2" type="ORF">HAX54_024779</name>
</gene>
<evidence type="ECO:0000313" key="2">
    <source>
        <dbReference type="EMBL" id="MCD9639867.1"/>
    </source>
</evidence>
<protein>
    <submittedName>
        <fullName evidence="2">Uncharacterized protein</fullName>
    </submittedName>
</protein>
<reference evidence="2 3" key="1">
    <citation type="journal article" date="2021" name="BMC Genomics">
        <title>Datura genome reveals duplications of psychoactive alkaloid biosynthetic genes and high mutation rate following tissue culture.</title>
        <authorList>
            <person name="Rajewski A."/>
            <person name="Carter-House D."/>
            <person name="Stajich J."/>
            <person name="Litt A."/>
        </authorList>
    </citation>
    <scope>NUCLEOTIDE SEQUENCE [LARGE SCALE GENOMIC DNA]</scope>
    <source>
        <strain evidence="2">AR-01</strain>
    </source>
</reference>
<dbReference type="Proteomes" id="UP000823775">
    <property type="component" value="Unassembled WGS sequence"/>
</dbReference>
<keyword evidence="3" id="KW-1185">Reference proteome</keyword>
<feature type="compositionally biased region" description="Basic and acidic residues" evidence="1">
    <location>
        <begin position="107"/>
        <end position="121"/>
    </location>
</feature>
<comment type="caution">
    <text evidence="2">The sequence shown here is derived from an EMBL/GenBank/DDBJ whole genome shotgun (WGS) entry which is preliminary data.</text>
</comment>
<evidence type="ECO:0000313" key="3">
    <source>
        <dbReference type="Proteomes" id="UP000823775"/>
    </source>
</evidence>
<accession>A0ABS8V0H5</accession>